<dbReference type="EC" id="2.1.1.-" evidence="7"/>
<keyword evidence="3 7" id="KW-0489">Methyltransferase</keyword>
<dbReference type="SMART" id="SM01206">
    <property type="entry name" value="Fibrillarin"/>
    <property type="match status" value="1"/>
</dbReference>
<comment type="similarity">
    <text evidence="1 7">Belongs to the methyltransferase superfamily. Fibrillarin family.</text>
</comment>
<keyword evidence="4 7" id="KW-0808">Transferase</keyword>
<accession>A0A1L3Q100</accession>
<keyword evidence="2 7" id="KW-0698">rRNA processing</keyword>
<dbReference type="Gene3D" id="3.30.200.20">
    <property type="entry name" value="Phosphorylase Kinase, domain 1"/>
    <property type="match status" value="1"/>
</dbReference>
<evidence type="ECO:0000256" key="1">
    <source>
        <dbReference type="ARBA" id="ARBA00010632"/>
    </source>
</evidence>
<dbReference type="PROSITE" id="PS00566">
    <property type="entry name" value="FIBRILLARIN"/>
    <property type="match status" value="1"/>
</dbReference>
<name>A0A1L3Q100_9EURY</name>
<dbReference type="GeneID" id="30582640"/>
<dbReference type="OrthoDB" id="6244at2157"/>
<keyword evidence="5 7" id="KW-0819">tRNA processing</keyword>
<dbReference type="PANTHER" id="PTHR10335:SF17">
    <property type="entry name" value="FIBRILLARIN"/>
    <property type="match status" value="1"/>
</dbReference>
<reference evidence="8 11" key="1">
    <citation type="submission" date="2016-10" db="EMBL/GenBank/DDBJ databases">
        <title>Methanohalophilus halophilus.</title>
        <authorList>
            <person name="L'haridon S."/>
        </authorList>
    </citation>
    <scope>NUCLEOTIDE SEQUENCE [LARGE SCALE GENOMIC DNA]</scope>
    <source>
        <strain evidence="8 11">Z-7982</strain>
    </source>
</reference>
<evidence type="ECO:0000256" key="6">
    <source>
        <dbReference type="ARBA" id="ARBA00022884"/>
    </source>
</evidence>
<comment type="subunit">
    <text evidence="7">Interacts with nop5. Component of box C/D small ribonucleoprotein (sRNP) particles that contain rpl7ae, FlpA and nop5, plus a guide RNA.</text>
</comment>
<dbReference type="EMBL" id="RJJG01000001">
    <property type="protein sequence ID" value="RNI10609.1"/>
    <property type="molecule type" value="Genomic_DNA"/>
</dbReference>
<dbReference type="PRINTS" id="PR00052">
    <property type="entry name" value="FIBRILLARIN"/>
</dbReference>
<feature type="binding site" evidence="7">
    <location>
        <begin position="145"/>
        <end position="148"/>
    </location>
    <ligand>
        <name>S-adenosyl-L-methionine</name>
        <dbReference type="ChEBI" id="CHEBI:59789"/>
    </ligand>
</feature>
<dbReference type="Proteomes" id="UP000198669">
    <property type="component" value="Unassembled WGS sequence"/>
</dbReference>
<organism evidence="8 11">
    <name type="scientific">Methanohalophilus halophilus</name>
    <dbReference type="NCBI Taxonomy" id="2177"/>
    <lineage>
        <taxon>Archaea</taxon>
        <taxon>Methanobacteriati</taxon>
        <taxon>Methanobacteriota</taxon>
        <taxon>Stenosarchaea group</taxon>
        <taxon>Methanomicrobia</taxon>
        <taxon>Methanosarcinales</taxon>
        <taxon>Methanosarcinaceae</taxon>
        <taxon>Methanohalophilus</taxon>
    </lineage>
</organism>
<evidence type="ECO:0000256" key="4">
    <source>
        <dbReference type="ARBA" id="ARBA00022679"/>
    </source>
</evidence>
<evidence type="ECO:0000256" key="3">
    <source>
        <dbReference type="ARBA" id="ARBA00022603"/>
    </source>
</evidence>
<evidence type="ECO:0000256" key="5">
    <source>
        <dbReference type="ARBA" id="ARBA00022694"/>
    </source>
</evidence>
<dbReference type="InterPro" id="IPR000692">
    <property type="entry name" value="Fibrillarin"/>
</dbReference>
<dbReference type="Gene3D" id="3.40.50.150">
    <property type="entry name" value="Vaccinia Virus protein VP39"/>
    <property type="match status" value="1"/>
</dbReference>
<evidence type="ECO:0000313" key="12">
    <source>
        <dbReference type="Proteomes" id="UP000198669"/>
    </source>
</evidence>
<dbReference type="RefSeq" id="WP_072560940.1">
    <property type="nucleotide sequence ID" value="NZ_CP017921.1"/>
</dbReference>
<feature type="binding site" evidence="7">
    <location>
        <begin position="125"/>
        <end position="126"/>
    </location>
    <ligand>
        <name>S-adenosyl-L-methionine</name>
        <dbReference type="ChEBI" id="CHEBI:59789"/>
    </ligand>
</feature>
<feature type="binding site" evidence="7">
    <location>
        <begin position="100"/>
        <end position="101"/>
    </location>
    <ligand>
        <name>S-adenosyl-L-methionine</name>
        <dbReference type="ChEBI" id="CHEBI:59789"/>
    </ligand>
</feature>
<dbReference type="KEGG" id="mhaz:BHR79_02740"/>
<evidence type="ECO:0000256" key="2">
    <source>
        <dbReference type="ARBA" id="ARBA00022552"/>
    </source>
</evidence>
<keyword evidence="6 7" id="KW-0694">RNA-binding</keyword>
<dbReference type="NCBIfam" id="NF003276">
    <property type="entry name" value="PRK04266.1-2"/>
    <property type="match status" value="1"/>
</dbReference>
<evidence type="ECO:0000313" key="8">
    <source>
        <dbReference type="EMBL" id="APH38513.1"/>
    </source>
</evidence>
<dbReference type="SUPFAM" id="SSF53335">
    <property type="entry name" value="S-adenosyl-L-methionine-dependent methyltransferases"/>
    <property type="match status" value="1"/>
</dbReference>
<evidence type="ECO:0000313" key="9">
    <source>
        <dbReference type="EMBL" id="RNI10609.1"/>
    </source>
</evidence>
<dbReference type="STRING" id="2177.BHR79_02740"/>
<sequence>MKVKTFHENIFTLQQGKKNFLATRNLSPGSRVYGERLMQVDEAEYRIWEPKRSKLAAMLLKKLPSPFTTTSKVLYLGSATGTTVSHVSDIVHQGVVYAVEFSPRTMRDMLPICEERPNIIPLLADASKPQSYANVVEPVDVIFQDVAQPDQASIALSNVQHFLKPGGYLLMSIKARSVDSTAKPDTVFKQQLKTLLEQDNSRMELVKKQKLAPFHIDHLGVVARKTE</sequence>
<comment type="function">
    <text evidence="7">Involved in pre-rRNA and tRNA processing. Utilizes the methyl donor S-adenosyl-L-methionine to catalyze the site-specific 2'-hydroxyl methylation of ribose moieties in rRNA and tRNA. Site specificity is provided by a guide RNA that base pairs with the substrate. Methylation occurs at a characteristic distance from the sequence involved in base pairing with the guide RNA.</text>
</comment>
<dbReference type="PIRSF" id="PIRSF006540">
    <property type="entry name" value="Nop17p"/>
    <property type="match status" value="1"/>
</dbReference>
<dbReference type="PANTHER" id="PTHR10335">
    <property type="entry name" value="RRNA 2-O-METHYLTRANSFERASE FIBRILLARIN"/>
    <property type="match status" value="1"/>
</dbReference>
<dbReference type="GO" id="GO:0003723">
    <property type="term" value="F:RNA binding"/>
    <property type="evidence" value="ECO:0007669"/>
    <property type="project" value="UniProtKB-UniRule"/>
</dbReference>
<dbReference type="EMBL" id="CP017921">
    <property type="protein sequence ID" value="APH38513.1"/>
    <property type="molecule type" value="Genomic_DNA"/>
</dbReference>
<evidence type="ECO:0000256" key="7">
    <source>
        <dbReference type="HAMAP-Rule" id="MF_00351"/>
    </source>
</evidence>
<dbReference type="GO" id="GO:0000494">
    <property type="term" value="P:box C/D sno(s)RNA 3'-end processing"/>
    <property type="evidence" value="ECO:0007669"/>
    <property type="project" value="TreeGrafter"/>
</dbReference>
<dbReference type="EMBL" id="FNMU01000001">
    <property type="protein sequence ID" value="SDW11717.1"/>
    <property type="molecule type" value="Genomic_DNA"/>
</dbReference>
<dbReference type="Proteomes" id="UP000267921">
    <property type="component" value="Unassembled WGS sequence"/>
</dbReference>
<gene>
    <name evidence="7" type="primary">flpA</name>
    <name evidence="8" type="ORF">BHR79_02740</name>
    <name evidence="9" type="ORF">EFE40_00040</name>
    <name evidence="10" type="ORF">SAMN04515625_0375</name>
</gene>
<keyword evidence="11" id="KW-1185">Reference proteome</keyword>
<dbReference type="AlphaFoldDB" id="A0A1L3Q100"/>
<protein>
    <recommendedName>
        <fullName evidence="7">Fibrillarin-like rRNA/tRNA 2'-O-methyltransferase</fullName>
        <ecNumber evidence="7">2.1.1.-</ecNumber>
    </recommendedName>
</protein>
<evidence type="ECO:0000313" key="13">
    <source>
        <dbReference type="Proteomes" id="UP000267921"/>
    </source>
</evidence>
<dbReference type="GO" id="GO:1990259">
    <property type="term" value="F:histone H2AQ104 methyltransferase activity"/>
    <property type="evidence" value="ECO:0007669"/>
    <property type="project" value="TreeGrafter"/>
</dbReference>
<dbReference type="GO" id="GO:0008033">
    <property type="term" value="P:tRNA processing"/>
    <property type="evidence" value="ECO:0007669"/>
    <property type="project" value="UniProtKB-UniRule"/>
</dbReference>
<reference evidence="9 13" key="3">
    <citation type="submission" date="2018-10" db="EMBL/GenBank/DDBJ databases">
        <title>Cultivation of a novel Methanohalophilus strain from Kebrit Deep of the Red Sea and a genomic comparison of members of the genus Methanohalophilus.</title>
        <authorList>
            <person name="Guan Y."/>
            <person name="Ngugi D.K."/>
            <person name="Stingl U."/>
        </authorList>
    </citation>
    <scope>NUCLEOTIDE SEQUENCE [LARGE SCALE GENOMIC DNA]</scope>
    <source>
        <strain evidence="9 13">DSM 3094</strain>
    </source>
</reference>
<dbReference type="CDD" id="cd02440">
    <property type="entry name" value="AdoMet_MTases"/>
    <property type="match status" value="1"/>
</dbReference>
<evidence type="ECO:0000313" key="11">
    <source>
        <dbReference type="Proteomes" id="UP000186879"/>
    </source>
</evidence>
<dbReference type="InterPro" id="IPR020813">
    <property type="entry name" value="Fibrillarin_CS"/>
</dbReference>
<dbReference type="Pfam" id="PF01269">
    <property type="entry name" value="Fibrillarin"/>
    <property type="match status" value="1"/>
</dbReference>
<dbReference type="GO" id="GO:0008649">
    <property type="term" value="F:rRNA methyltransferase activity"/>
    <property type="evidence" value="ECO:0007669"/>
    <property type="project" value="TreeGrafter"/>
</dbReference>
<reference evidence="10 12" key="2">
    <citation type="submission" date="2016-10" db="EMBL/GenBank/DDBJ databases">
        <authorList>
            <person name="de Groot N.N."/>
        </authorList>
    </citation>
    <scope>NUCLEOTIDE SEQUENCE [LARGE SCALE GENOMIC DNA]</scope>
    <source>
        <strain evidence="10 12">Z-7982</strain>
    </source>
</reference>
<proteinExistence type="inferred from homology"/>
<dbReference type="HAMAP" id="MF_00351">
    <property type="entry name" value="RNA_methyltransf_FlpA"/>
    <property type="match status" value="1"/>
</dbReference>
<dbReference type="NCBIfam" id="NF003278">
    <property type="entry name" value="PRK04266.1-4"/>
    <property type="match status" value="1"/>
</dbReference>
<dbReference type="Proteomes" id="UP000186879">
    <property type="component" value="Chromosome"/>
</dbReference>
<evidence type="ECO:0000313" key="10">
    <source>
        <dbReference type="EMBL" id="SDW11717.1"/>
    </source>
</evidence>
<feature type="binding site" evidence="7">
    <location>
        <begin position="82"/>
        <end position="83"/>
    </location>
    <ligand>
        <name>S-adenosyl-L-methionine</name>
        <dbReference type="ChEBI" id="CHEBI:59789"/>
    </ligand>
</feature>
<dbReference type="InterPro" id="IPR029063">
    <property type="entry name" value="SAM-dependent_MTases_sf"/>
</dbReference>